<organism evidence="2 3">
    <name type="scientific">Haloferula helveola</name>
    <dbReference type="NCBI Taxonomy" id="490095"/>
    <lineage>
        <taxon>Bacteria</taxon>
        <taxon>Pseudomonadati</taxon>
        <taxon>Verrucomicrobiota</taxon>
        <taxon>Verrucomicrobiia</taxon>
        <taxon>Verrucomicrobiales</taxon>
        <taxon>Verrucomicrobiaceae</taxon>
        <taxon>Haloferula</taxon>
    </lineage>
</organism>
<sequence length="118" mass="13188">MNLWFQFTSSISSLAGLLAAALWAFAFWKLHLFAPTRATLIGLIGGLVELVTWFFYGMIWVIGMLPMGGLNSMIYQVYSIPHLWDILWMVSTLALGATFLSLAWTLHRGIRPPEVPGS</sequence>
<dbReference type="EMBL" id="AP024702">
    <property type="protein sequence ID" value="BCX47664.1"/>
    <property type="molecule type" value="Genomic_DNA"/>
</dbReference>
<evidence type="ECO:0000313" key="2">
    <source>
        <dbReference type="EMBL" id="BCX47664.1"/>
    </source>
</evidence>
<keyword evidence="1" id="KW-0472">Membrane</keyword>
<feature type="transmembrane region" description="Helical" evidence="1">
    <location>
        <begin position="40"/>
        <end position="66"/>
    </location>
</feature>
<accession>A0ABM7R916</accession>
<keyword evidence="1" id="KW-0812">Transmembrane</keyword>
<dbReference type="Proteomes" id="UP001374893">
    <property type="component" value="Chromosome"/>
</dbReference>
<feature type="transmembrane region" description="Helical" evidence="1">
    <location>
        <begin position="6"/>
        <end position="28"/>
    </location>
</feature>
<keyword evidence="3" id="KW-1185">Reference proteome</keyword>
<gene>
    <name evidence="2" type="ORF">HAHE_15720</name>
</gene>
<name>A0ABM7R916_9BACT</name>
<evidence type="ECO:0000256" key="1">
    <source>
        <dbReference type="SAM" id="Phobius"/>
    </source>
</evidence>
<keyword evidence="1" id="KW-1133">Transmembrane helix</keyword>
<feature type="transmembrane region" description="Helical" evidence="1">
    <location>
        <begin position="86"/>
        <end position="106"/>
    </location>
</feature>
<proteinExistence type="predicted"/>
<dbReference type="RefSeq" id="WP_338689971.1">
    <property type="nucleotide sequence ID" value="NZ_AP024702.1"/>
</dbReference>
<evidence type="ECO:0000313" key="3">
    <source>
        <dbReference type="Proteomes" id="UP001374893"/>
    </source>
</evidence>
<protein>
    <submittedName>
        <fullName evidence="2">Uncharacterized protein</fullName>
    </submittedName>
</protein>
<reference evidence="2 3" key="1">
    <citation type="submission" date="2021-06" db="EMBL/GenBank/DDBJ databases">
        <title>Complete genome of Haloferula helveola possessing various polysaccharide degrading enzymes.</title>
        <authorList>
            <person name="Takami H."/>
            <person name="Huang C."/>
            <person name="Hamasaki K."/>
        </authorList>
    </citation>
    <scope>NUCLEOTIDE SEQUENCE [LARGE SCALE GENOMIC DNA]</scope>
    <source>
        <strain evidence="2 3">CN-1</strain>
    </source>
</reference>